<evidence type="ECO:0000313" key="12">
    <source>
        <dbReference type="EMBL" id="PIA37157.1"/>
    </source>
</evidence>
<feature type="domain" description="Rrn7/TAF1B N-terminal cyclin" evidence="11">
    <location>
        <begin position="134"/>
        <end position="264"/>
    </location>
</feature>
<accession>A0A2G5D1V0</accession>
<evidence type="ECO:0000256" key="2">
    <source>
        <dbReference type="ARBA" id="ARBA00006899"/>
    </source>
</evidence>
<dbReference type="Pfam" id="PF20644">
    <property type="entry name" value="Rrn7_cyclin_N"/>
    <property type="match status" value="1"/>
</dbReference>
<dbReference type="InterPro" id="IPR033599">
    <property type="entry name" value="TAF1B/Rrn7"/>
</dbReference>
<evidence type="ECO:0000256" key="6">
    <source>
        <dbReference type="ARBA" id="ARBA00023015"/>
    </source>
</evidence>
<keyword evidence="3" id="KW-0479">Metal-binding</keyword>
<evidence type="ECO:0000256" key="9">
    <source>
        <dbReference type="ARBA" id="ARBA00023242"/>
    </source>
</evidence>
<name>A0A2G5D1V0_AQUCA</name>
<feature type="region of interest" description="Disordered" evidence="10">
    <location>
        <begin position="676"/>
        <end position="713"/>
    </location>
</feature>
<comment type="similarity">
    <text evidence="2">Belongs to the RRN7/TAF1B family.</text>
</comment>
<evidence type="ECO:0000256" key="8">
    <source>
        <dbReference type="ARBA" id="ARBA00023163"/>
    </source>
</evidence>
<dbReference type="GO" id="GO:0001164">
    <property type="term" value="F:RNA polymerase I core promoter sequence-specific DNA binding"/>
    <property type="evidence" value="ECO:0007669"/>
    <property type="project" value="InterPro"/>
</dbReference>
<keyword evidence="4" id="KW-0863">Zinc-finger</keyword>
<dbReference type="OrthoDB" id="10069252at2759"/>
<dbReference type="GO" id="GO:0042790">
    <property type="term" value="P:nucleolar large rRNA transcription by RNA polymerase I"/>
    <property type="evidence" value="ECO:0007669"/>
    <property type="project" value="TreeGrafter"/>
</dbReference>
<comment type="subcellular location">
    <subcellularLocation>
        <location evidence="1">Nucleus</location>
        <location evidence="1">Nucleolus</location>
    </subcellularLocation>
</comment>
<evidence type="ECO:0000313" key="13">
    <source>
        <dbReference type="Proteomes" id="UP000230069"/>
    </source>
</evidence>
<proteinExistence type="inferred from homology"/>
<evidence type="ECO:0000256" key="7">
    <source>
        <dbReference type="ARBA" id="ARBA00023125"/>
    </source>
</evidence>
<feature type="region of interest" description="Disordered" evidence="10">
    <location>
        <begin position="394"/>
        <end position="460"/>
    </location>
</feature>
<dbReference type="AlphaFoldDB" id="A0A2G5D1V0"/>
<keyword evidence="8" id="KW-0804">Transcription</keyword>
<sequence>MDEHEHEHSCSACGEKVGFYEDDGFFFCKHCDTRVEDVMEFEQENFMEGNSNYRHQNIYRLQNTQVKTETVTLLSQPETQQSSYWRSDVYKTPKKEYKEEEPSIPNDFGGTIDVSVINEEILSAEIRIRYVLGIQYMIQFQCKVLVEKFGVSPFICGLAGVIWMRFVAASRVFDKNWADDTLMDSDLQFQGFSQPTQSQRSKGVFNSYGQRGEIIWFRSLRKKIPLSSSLAVSFLACHVAREPILPTDVHTWTREGKLPYLNAFIDIEKRLGLPSRACPLSSSIMFKPFRVVGSRELEAHSGFVAQSIGLQLPPVNFFAIARRYLKQLSLSQEKILPHAARIYEWSMPPDMWLSANPKRFPSRVCVMSIIMLTVRLLYNINGFGKWEANLSRPSTSSYGQERNCDDDECSQSFDISMPDETETLTPKSKKRKSVAKERSQSVDPKGEPNKTKNYPRDTSSSMLHGVDCDFDTRELLCDLKPMYDETQDTHEYLEDLPTYLKYCKDVVFAGLKPLLDNNDEDRIIEKLWNVYEHQEDSEAVIGGSNGRREDSTTSARNAISGMSMHCNQHKFRDTPTEQEGETLKETALKQMKLNMEQNGFCYIPPRVKLKRLDHLHYIRKNDVGTRSYVAHGDYYILLRACAQVAEVGARYMHAGALKLEKRLAWIENRIDQSLQFRSKNHSPKTNIDDDPPEDKSEIFSPKSNIDDDDSPGDMGDMYDSFDLLKLNHLFSHQACVGTPCNSEMKSMQ</sequence>
<dbReference type="Proteomes" id="UP000230069">
    <property type="component" value="Unassembled WGS sequence"/>
</dbReference>
<evidence type="ECO:0000256" key="3">
    <source>
        <dbReference type="ARBA" id="ARBA00022723"/>
    </source>
</evidence>
<dbReference type="FunCoup" id="A0A2G5D1V0">
    <property type="interactions" value="266"/>
</dbReference>
<gene>
    <name evidence="12" type="ORF">AQUCO_03000020v1</name>
</gene>
<evidence type="ECO:0000256" key="1">
    <source>
        <dbReference type="ARBA" id="ARBA00004604"/>
    </source>
</evidence>
<keyword evidence="5" id="KW-0862">Zinc</keyword>
<dbReference type="InterPro" id="IPR048540">
    <property type="entry name" value="Rrn7_cyclin_N"/>
</dbReference>
<dbReference type="GO" id="GO:0008270">
    <property type="term" value="F:zinc ion binding"/>
    <property type="evidence" value="ECO:0007669"/>
    <property type="project" value="UniProtKB-KW"/>
</dbReference>
<dbReference type="InParanoid" id="A0A2G5D1V0"/>
<evidence type="ECO:0000256" key="4">
    <source>
        <dbReference type="ARBA" id="ARBA00022771"/>
    </source>
</evidence>
<evidence type="ECO:0000256" key="10">
    <source>
        <dbReference type="SAM" id="MobiDB-lite"/>
    </source>
</evidence>
<dbReference type="STRING" id="218851.A0A2G5D1V0"/>
<dbReference type="GO" id="GO:0070860">
    <property type="term" value="C:RNA polymerase I core factor complex"/>
    <property type="evidence" value="ECO:0007669"/>
    <property type="project" value="InterPro"/>
</dbReference>
<organism evidence="12 13">
    <name type="scientific">Aquilegia coerulea</name>
    <name type="common">Rocky mountain columbine</name>
    <dbReference type="NCBI Taxonomy" id="218851"/>
    <lineage>
        <taxon>Eukaryota</taxon>
        <taxon>Viridiplantae</taxon>
        <taxon>Streptophyta</taxon>
        <taxon>Embryophyta</taxon>
        <taxon>Tracheophyta</taxon>
        <taxon>Spermatophyta</taxon>
        <taxon>Magnoliopsida</taxon>
        <taxon>Ranunculales</taxon>
        <taxon>Ranunculaceae</taxon>
        <taxon>Thalictroideae</taxon>
        <taxon>Aquilegia</taxon>
    </lineage>
</organism>
<evidence type="ECO:0000256" key="5">
    <source>
        <dbReference type="ARBA" id="ARBA00022833"/>
    </source>
</evidence>
<keyword evidence="13" id="KW-1185">Reference proteome</keyword>
<keyword evidence="6" id="KW-0805">Transcription regulation</keyword>
<keyword evidence="9" id="KW-0539">Nucleus</keyword>
<dbReference type="PANTHER" id="PTHR31576:SF2">
    <property type="entry name" value="TATA BOX-BINDING PROTEIN-ASSOCIATED FACTOR RNA POLYMERASE I SUBUNIT B"/>
    <property type="match status" value="1"/>
</dbReference>
<feature type="compositionally biased region" description="Basic and acidic residues" evidence="10">
    <location>
        <begin position="434"/>
        <end position="450"/>
    </location>
</feature>
<evidence type="ECO:0000259" key="11">
    <source>
        <dbReference type="Pfam" id="PF20644"/>
    </source>
</evidence>
<protein>
    <recommendedName>
        <fullName evidence="11">Rrn7/TAF1B N-terminal cyclin domain-containing protein</fullName>
    </recommendedName>
</protein>
<keyword evidence="7" id="KW-0238">DNA-binding</keyword>
<dbReference type="EMBL" id="KZ305047">
    <property type="protein sequence ID" value="PIA37157.1"/>
    <property type="molecule type" value="Genomic_DNA"/>
</dbReference>
<reference evidence="12 13" key="1">
    <citation type="submission" date="2017-09" db="EMBL/GenBank/DDBJ databases">
        <title>WGS assembly of Aquilegia coerulea Goldsmith.</title>
        <authorList>
            <person name="Hodges S."/>
            <person name="Kramer E."/>
            <person name="Nordborg M."/>
            <person name="Tomkins J."/>
            <person name="Borevitz J."/>
            <person name="Derieg N."/>
            <person name="Yan J."/>
            <person name="Mihaltcheva S."/>
            <person name="Hayes R.D."/>
            <person name="Rokhsar D."/>
        </authorList>
    </citation>
    <scope>NUCLEOTIDE SEQUENCE [LARGE SCALE GENOMIC DNA]</scope>
    <source>
        <strain evidence="13">cv. Goldsmith</strain>
    </source>
</reference>
<dbReference type="PANTHER" id="PTHR31576">
    <property type="entry name" value="TATA BOX-BINDING PROTEIN-ASSOCIATED FACTOR RNA POLYMERASE I SUBUNIT B"/>
    <property type="match status" value="1"/>
</dbReference>